<comment type="caution">
    <text evidence="2">The sequence shown here is derived from an EMBL/GenBank/DDBJ whole genome shotgun (WGS) entry which is preliminary data.</text>
</comment>
<evidence type="ECO:0000313" key="2">
    <source>
        <dbReference type="EMBL" id="KAL3738881.1"/>
    </source>
</evidence>
<keyword evidence="3" id="KW-1185">Reference proteome</keyword>
<dbReference type="AlphaFoldDB" id="A0ABD3KP11"/>
<protein>
    <submittedName>
        <fullName evidence="2">Uncharacterized protein</fullName>
    </submittedName>
</protein>
<keyword evidence="1" id="KW-0472">Membrane</keyword>
<dbReference type="EMBL" id="JBJKBG010000005">
    <property type="protein sequence ID" value="KAL3738881.1"/>
    <property type="molecule type" value="Genomic_DNA"/>
</dbReference>
<dbReference type="PANTHER" id="PTHR33287:SF3">
    <property type="entry name" value="OS03G0453550 PROTEIN"/>
    <property type="match status" value="1"/>
</dbReference>
<proteinExistence type="predicted"/>
<gene>
    <name evidence="2" type="ORF">ACJRO7_020283</name>
</gene>
<evidence type="ECO:0000256" key="1">
    <source>
        <dbReference type="SAM" id="Phobius"/>
    </source>
</evidence>
<feature type="transmembrane region" description="Helical" evidence="1">
    <location>
        <begin position="63"/>
        <end position="82"/>
    </location>
</feature>
<accession>A0ABD3KP11</accession>
<keyword evidence="1" id="KW-0812">Transmembrane</keyword>
<name>A0ABD3KP11_EUCGL</name>
<evidence type="ECO:0000313" key="3">
    <source>
        <dbReference type="Proteomes" id="UP001634007"/>
    </source>
</evidence>
<dbReference type="Proteomes" id="UP001634007">
    <property type="component" value="Unassembled WGS sequence"/>
</dbReference>
<feature type="transmembrane region" description="Helical" evidence="1">
    <location>
        <begin position="32"/>
        <end position="51"/>
    </location>
</feature>
<keyword evidence="1" id="KW-1133">Transmembrane helix</keyword>
<feature type="transmembrane region" description="Helical" evidence="1">
    <location>
        <begin position="148"/>
        <end position="167"/>
    </location>
</feature>
<sequence length="182" mass="20877">MADQRLGPNPSFKDVKEAIDKQRDLISNTINWTLNYTNLYFVFQGMVFSSIMSSKKISCKLKWIPITLSLLVSIYNFLAVCVNMKMLLKFYEELEDYWPMLDDLRNSLANAQGQELQENPANANPANAQGQEPRYAHRTPHRTFRRQVVCFSTLLLLLAITAIMLWGCFQVECVSTAVVTEN</sequence>
<reference evidence="2 3" key="1">
    <citation type="submission" date="2024-11" db="EMBL/GenBank/DDBJ databases">
        <title>Chromosome-level genome assembly of Eucalyptus globulus Labill. provides insights into its genome evolution.</title>
        <authorList>
            <person name="Li X."/>
        </authorList>
    </citation>
    <scope>NUCLEOTIDE SEQUENCE [LARGE SCALE GENOMIC DNA]</scope>
    <source>
        <strain evidence="2">CL2024</strain>
        <tissue evidence="2">Fresh tender leaves</tissue>
    </source>
</reference>
<organism evidence="2 3">
    <name type="scientific">Eucalyptus globulus</name>
    <name type="common">Tasmanian blue gum</name>
    <dbReference type="NCBI Taxonomy" id="34317"/>
    <lineage>
        <taxon>Eukaryota</taxon>
        <taxon>Viridiplantae</taxon>
        <taxon>Streptophyta</taxon>
        <taxon>Embryophyta</taxon>
        <taxon>Tracheophyta</taxon>
        <taxon>Spermatophyta</taxon>
        <taxon>Magnoliopsida</taxon>
        <taxon>eudicotyledons</taxon>
        <taxon>Gunneridae</taxon>
        <taxon>Pentapetalae</taxon>
        <taxon>rosids</taxon>
        <taxon>malvids</taxon>
        <taxon>Myrtales</taxon>
        <taxon>Myrtaceae</taxon>
        <taxon>Myrtoideae</taxon>
        <taxon>Eucalypteae</taxon>
        <taxon>Eucalyptus</taxon>
    </lineage>
</organism>
<dbReference type="PANTHER" id="PTHR33287">
    <property type="entry name" value="OS03G0453550 PROTEIN"/>
    <property type="match status" value="1"/>
</dbReference>